<proteinExistence type="predicted"/>
<evidence type="ECO:0000313" key="1">
    <source>
        <dbReference type="EMBL" id="JAH50487.1"/>
    </source>
</evidence>
<reference evidence="1" key="2">
    <citation type="journal article" date="2015" name="Fish Shellfish Immunol.">
        <title>Early steps in the European eel (Anguilla anguilla)-Vibrio vulnificus interaction in the gills: Role of the RtxA13 toxin.</title>
        <authorList>
            <person name="Callol A."/>
            <person name="Pajuelo D."/>
            <person name="Ebbesson L."/>
            <person name="Teles M."/>
            <person name="MacKenzie S."/>
            <person name="Amaro C."/>
        </authorList>
    </citation>
    <scope>NUCLEOTIDE SEQUENCE</scope>
</reference>
<sequence length="25" mass="2969">MFARDILTRDFVMLKCLSIGVVFRH</sequence>
<organism evidence="1">
    <name type="scientific">Anguilla anguilla</name>
    <name type="common">European freshwater eel</name>
    <name type="synonym">Muraena anguilla</name>
    <dbReference type="NCBI Taxonomy" id="7936"/>
    <lineage>
        <taxon>Eukaryota</taxon>
        <taxon>Metazoa</taxon>
        <taxon>Chordata</taxon>
        <taxon>Craniata</taxon>
        <taxon>Vertebrata</taxon>
        <taxon>Euteleostomi</taxon>
        <taxon>Actinopterygii</taxon>
        <taxon>Neopterygii</taxon>
        <taxon>Teleostei</taxon>
        <taxon>Anguilliformes</taxon>
        <taxon>Anguillidae</taxon>
        <taxon>Anguilla</taxon>
    </lineage>
</organism>
<dbReference type="AlphaFoldDB" id="A0A0E9TAM9"/>
<protein>
    <submittedName>
        <fullName evidence="1">Uncharacterized protein</fullName>
    </submittedName>
</protein>
<accession>A0A0E9TAM9</accession>
<dbReference type="EMBL" id="GBXM01058090">
    <property type="protein sequence ID" value="JAH50487.1"/>
    <property type="molecule type" value="Transcribed_RNA"/>
</dbReference>
<name>A0A0E9TAM9_ANGAN</name>
<reference evidence="1" key="1">
    <citation type="submission" date="2014-11" db="EMBL/GenBank/DDBJ databases">
        <authorList>
            <person name="Amaro Gonzalez C."/>
        </authorList>
    </citation>
    <scope>NUCLEOTIDE SEQUENCE</scope>
</reference>